<accession>A0A9W6VNS6</accession>
<comment type="caution">
    <text evidence="2">The sequence shown here is derived from an EMBL/GenBank/DDBJ whole genome shotgun (WGS) entry which is preliminary data.</text>
</comment>
<reference evidence="2" key="1">
    <citation type="submission" date="2023-03" db="EMBL/GenBank/DDBJ databases">
        <title>Actinoallomurus iriomotensis NBRC 103681.</title>
        <authorList>
            <person name="Ichikawa N."/>
            <person name="Sato H."/>
            <person name="Tonouchi N."/>
        </authorList>
    </citation>
    <scope>NUCLEOTIDE SEQUENCE</scope>
    <source>
        <strain evidence="2">NBRC 103681</strain>
    </source>
</reference>
<protein>
    <submittedName>
        <fullName evidence="2">Uncharacterized protein</fullName>
    </submittedName>
</protein>
<feature type="compositionally biased region" description="Polar residues" evidence="1">
    <location>
        <begin position="10"/>
        <end position="21"/>
    </location>
</feature>
<dbReference type="AlphaFoldDB" id="A0A9W6VNS6"/>
<gene>
    <name evidence="2" type="ORF">Airi01_032870</name>
</gene>
<feature type="region of interest" description="Disordered" evidence="1">
    <location>
        <begin position="143"/>
        <end position="165"/>
    </location>
</feature>
<organism evidence="2 3">
    <name type="scientific">Actinoallomurus iriomotensis</name>
    <dbReference type="NCBI Taxonomy" id="478107"/>
    <lineage>
        <taxon>Bacteria</taxon>
        <taxon>Bacillati</taxon>
        <taxon>Actinomycetota</taxon>
        <taxon>Actinomycetes</taxon>
        <taxon>Streptosporangiales</taxon>
        <taxon>Thermomonosporaceae</taxon>
        <taxon>Actinoallomurus</taxon>
    </lineage>
</organism>
<name>A0A9W6VNS6_9ACTN</name>
<evidence type="ECO:0000313" key="2">
    <source>
        <dbReference type="EMBL" id="GLY75020.1"/>
    </source>
</evidence>
<sequence>MTPERRPNRRSYNSPYASLPQQPALGRQRPLPLVQMRQQYRESRRLDKGKSLYAPRRDLYYCPPGYGHQADLTDQSEQAWRLTFLANCLAAWTTKYQTLARKRWSMGDELLARIFPSHGDNVIFFGIINVDIEGRPVRTDRWPAGATARPATPARRATPTARTVC</sequence>
<proteinExistence type="predicted"/>
<dbReference type="EMBL" id="BSTJ01000003">
    <property type="protein sequence ID" value="GLY75020.1"/>
    <property type="molecule type" value="Genomic_DNA"/>
</dbReference>
<evidence type="ECO:0000313" key="3">
    <source>
        <dbReference type="Proteomes" id="UP001165135"/>
    </source>
</evidence>
<evidence type="ECO:0000256" key="1">
    <source>
        <dbReference type="SAM" id="MobiDB-lite"/>
    </source>
</evidence>
<dbReference type="Proteomes" id="UP001165135">
    <property type="component" value="Unassembled WGS sequence"/>
</dbReference>
<feature type="region of interest" description="Disordered" evidence="1">
    <location>
        <begin position="1"/>
        <end position="32"/>
    </location>
</feature>